<protein>
    <submittedName>
        <fullName evidence="2">3-methylglutaconyl-CoA hydratase</fullName>
    </submittedName>
</protein>
<organism evidence="2 3">
    <name type="scientific">Vibrio proteolyticus NBRC 13287</name>
    <dbReference type="NCBI Taxonomy" id="1219065"/>
    <lineage>
        <taxon>Bacteria</taxon>
        <taxon>Pseudomonadati</taxon>
        <taxon>Pseudomonadota</taxon>
        <taxon>Gammaproteobacteria</taxon>
        <taxon>Vibrionales</taxon>
        <taxon>Vibrionaceae</taxon>
        <taxon>Vibrio</taxon>
    </lineage>
</organism>
<dbReference type="EMBL" id="BATJ01000005">
    <property type="protein sequence ID" value="GAD66795.1"/>
    <property type="molecule type" value="Genomic_DNA"/>
</dbReference>
<keyword evidence="3" id="KW-1185">Reference proteome</keyword>
<dbReference type="InterPro" id="IPR051683">
    <property type="entry name" value="Enoyl-CoA_Hydratase/Isomerase"/>
</dbReference>
<reference evidence="2 3" key="1">
    <citation type="submission" date="2013-09" db="EMBL/GenBank/DDBJ databases">
        <title>Whole genome shotgun sequence of Vibrio proteolyticus NBRC 13287.</title>
        <authorList>
            <person name="Isaki S."/>
            <person name="Hosoyama A."/>
            <person name="Numata M."/>
            <person name="Hashimoto M."/>
            <person name="Hosoyama Y."/>
            <person name="Tsuchikane K."/>
            <person name="Noguchi M."/>
            <person name="Hirakata S."/>
            <person name="Ichikawa N."/>
            <person name="Ohji S."/>
            <person name="Yamazoe A."/>
            <person name="Fujita N."/>
        </authorList>
    </citation>
    <scope>NUCLEOTIDE SEQUENCE [LARGE SCALE GENOMIC DNA]</scope>
    <source>
        <strain evidence="2 3">NBRC 13287</strain>
    </source>
</reference>
<dbReference type="AlphaFoldDB" id="U2ZZE3"/>
<evidence type="ECO:0000313" key="2">
    <source>
        <dbReference type="EMBL" id="GAD66795.1"/>
    </source>
</evidence>
<comment type="similarity">
    <text evidence="1">Belongs to the enoyl-CoA hydratase/isomerase family.</text>
</comment>
<dbReference type="InterPro" id="IPR029045">
    <property type="entry name" value="ClpP/crotonase-like_dom_sf"/>
</dbReference>
<dbReference type="PANTHER" id="PTHR42964:SF1">
    <property type="entry name" value="POLYKETIDE BIOSYNTHESIS ENOYL-COA HYDRATASE PKSH-RELATED"/>
    <property type="match status" value="1"/>
</dbReference>
<dbReference type="InterPro" id="IPR014748">
    <property type="entry name" value="Enoyl-CoA_hydra_C"/>
</dbReference>
<gene>
    <name evidence="2" type="primary">liuC</name>
    <name evidence="2" type="ORF">VPR01S_05_00900</name>
</gene>
<accession>U2ZZE3</accession>
<dbReference type="Gene3D" id="1.10.12.10">
    <property type="entry name" value="Lyase 2-enoyl-coa Hydratase, Chain A, domain 2"/>
    <property type="match status" value="1"/>
</dbReference>
<name>U2ZZE3_VIBPR</name>
<evidence type="ECO:0000313" key="3">
    <source>
        <dbReference type="Proteomes" id="UP000016570"/>
    </source>
</evidence>
<dbReference type="Proteomes" id="UP000016570">
    <property type="component" value="Unassembled WGS sequence"/>
</dbReference>
<dbReference type="InterPro" id="IPR001753">
    <property type="entry name" value="Enoyl-CoA_hydra/iso"/>
</dbReference>
<comment type="caution">
    <text evidence="2">The sequence shown here is derived from an EMBL/GenBank/DDBJ whole genome shotgun (WGS) entry which is preliminary data.</text>
</comment>
<dbReference type="SUPFAM" id="SSF52096">
    <property type="entry name" value="ClpP/crotonase"/>
    <property type="match status" value="1"/>
</dbReference>
<dbReference type="STRING" id="1219065.VPR01S_05_00900"/>
<dbReference type="PANTHER" id="PTHR42964">
    <property type="entry name" value="ENOYL-COA HYDRATASE"/>
    <property type="match status" value="1"/>
</dbReference>
<dbReference type="GO" id="GO:0003824">
    <property type="term" value="F:catalytic activity"/>
    <property type="evidence" value="ECO:0007669"/>
    <property type="project" value="UniProtKB-ARBA"/>
</dbReference>
<evidence type="ECO:0000256" key="1">
    <source>
        <dbReference type="ARBA" id="ARBA00005254"/>
    </source>
</evidence>
<dbReference type="RefSeq" id="WP_021704773.1">
    <property type="nucleotide sequence ID" value="NZ_BATJ01000005.1"/>
</dbReference>
<dbReference type="Pfam" id="PF00378">
    <property type="entry name" value="ECH_1"/>
    <property type="match status" value="1"/>
</dbReference>
<dbReference type="eggNOG" id="COG1024">
    <property type="taxonomic scope" value="Bacteria"/>
</dbReference>
<dbReference type="GO" id="GO:0008300">
    <property type="term" value="P:isoprenoid catabolic process"/>
    <property type="evidence" value="ECO:0007669"/>
    <property type="project" value="TreeGrafter"/>
</dbReference>
<dbReference type="CDD" id="cd06558">
    <property type="entry name" value="crotonase-like"/>
    <property type="match status" value="1"/>
</dbReference>
<sequence length="273" mass="29704">MSRSETVIPTPEQLICTIDSSGIAKLTLNRTRKHNAFDGDMIEALLTCLSSLKAAPDVRCLILNANGAHFSAGADLHWMKSMAGKSQHENLRDAGRLAALMHQLDTFPHPTIAVVHGSAYGGALGLICCCDIAIAEQDAQFCLSEVKLGLIPATIGPYVCRAMGVRQARRFMLTAERISATTALDLGLLHSVEADHDALHLQMNFLIQSILANSPQAVSAAKQLCQRCENHPIDQALINHTSDAIAAIRVSPEGQEGLNAFFDKRRPYWNKER</sequence>
<dbReference type="Gene3D" id="3.90.226.10">
    <property type="entry name" value="2-enoyl-CoA Hydratase, Chain A, domain 1"/>
    <property type="match status" value="1"/>
</dbReference>
<proteinExistence type="inferred from homology"/>